<feature type="domain" description="RRM" evidence="11">
    <location>
        <begin position="111"/>
        <end position="187"/>
    </location>
</feature>
<dbReference type="Gene3D" id="1.20.120.1750">
    <property type="match status" value="1"/>
</dbReference>
<dbReference type="InterPro" id="IPR044066">
    <property type="entry name" value="TRIAD_supradom"/>
</dbReference>
<feature type="domain" description="RRM" evidence="11">
    <location>
        <begin position="321"/>
        <end position="404"/>
    </location>
</feature>
<dbReference type="SMART" id="SM00715">
    <property type="entry name" value="LA"/>
    <property type="match status" value="1"/>
</dbReference>
<dbReference type="InterPro" id="IPR050502">
    <property type="entry name" value="Euk_RNA-bind_prot"/>
</dbReference>
<comment type="caution">
    <text evidence="14">The sequence shown here is derived from an EMBL/GenBank/DDBJ whole genome shotgun (WGS) entry which is preliminary data.</text>
</comment>
<dbReference type="AlphaFoldDB" id="A0A5J4WXN0"/>
<feature type="domain" description="HTH La-type RNA-binding" evidence="12">
    <location>
        <begin position="15"/>
        <end position="107"/>
    </location>
</feature>
<evidence type="ECO:0000256" key="10">
    <source>
        <dbReference type="SAM" id="MobiDB-lite"/>
    </source>
</evidence>
<dbReference type="CDD" id="cd00590">
    <property type="entry name" value="RRM_SF"/>
    <property type="match status" value="4"/>
</dbReference>
<dbReference type="OrthoDB" id="439993at2759"/>
<feature type="region of interest" description="Disordered" evidence="10">
    <location>
        <begin position="1113"/>
        <end position="1140"/>
    </location>
</feature>
<dbReference type="PANTHER" id="PTHR48025">
    <property type="entry name" value="OS02G0815200 PROTEIN"/>
    <property type="match status" value="1"/>
</dbReference>
<dbReference type="GO" id="GO:0016740">
    <property type="term" value="F:transferase activity"/>
    <property type="evidence" value="ECO:0007669"/>
    <property type="project" value="UniProtKB-KW"/>
</dbReference>
<dbReference type="Pfam" id="PF26200">
    <property type="entry name" value="Rcat_RNF216"/>
    <property type="match status" value="1"/>
</dbReference>
<evidence type="ECO:0000256" key="3">
    <source>
        <dbReference type="ARBA" id="ARBA00022737"/>
    </source>
</evidence>
<keyword evidence="9" id="KW-0175">Coiled coil</keyword>
<organism evidence="14 15">
    <name type="scientific">Streblomastix strix</name>
    <dbReference type="NCBI Taxonomy" id="222440"/>
    <lineage>
        <taxon>Eukaryota</taxon>
        <taxon>Metamonada</taxon>
        <taxon>Preaxostyla</taxon>
        <taxon>Oxymonadida</taxon>
        <taxon>Streblomastigidae</taxon>
        <taxon>Streblomastix</taxon>
    </lineage>
</organism>
<dbReference type="SUPFAM" id="SSF46785">
    <property type="entry name" value="Winged helix' DNA-binding domain"/>
    <property type="match status" value="1"/>
</dbReference>
<dbReference type="GO" id="GO:1990904">
    <property type="term" value="C:ribonucleoprotein complex"/>
    <property type="evidence" value="ECO:0007669"/>
    <property type="project" value="InterPro"/>
</dbReference>
<dbReference type="GO" id="GO:0008270">
    <property type="term" value="F:zinc ion binding"/>
    <property type="evidence" value="ECO:0007669"/>
    <property type="project" value="UniProtKB-KW"/>
</dbReference>
<dbReference type="Gene3D" id="3.30.70.330">
    <property type="match status" value="8"/>
</dbReference>
<evidence type="ECO:0000256" key="8">
    <source>
        <dbReference type="PROSITE-ProRule" id="PRU00332"/>
    </source>
</evidence>
<feature type="domain" description="RRM" evidence="11">
    <location>
        <begin position="433"/>
        <end position="518"/>
    </location>
</feature>
<evidence type="ECO:0000256" key="7">
    <source>
        <dbReference type="ARBA" id="ARBA00022884"/>
    </source>
</evidence>
<feature type="domain" description="RRM" evidence="11">
    <location>
        <begin position="228"/>
        <end position="313"/>
    </location>
</feature>
<keyword evidence="5" id="KW-0833">Ubl conjugation pathway</keyword>
<dbReference type="SUPFAM" id="SSF54928">
    <property type="entry name" value="RNA-binding domain, RBD"/>
    <property type="match status" value="6"/>
</dbReference>
<dbReference type="InterPro" id="IPR013083">
    <property type="entry name" value="Znf_RING/FYVE/PHD"/>
</dbReference>
<dbReference type="PROSITE" id="PS50102">
    <property type="entry name" value="RRM"/>
    <property type="match status" value="7"/>
</dbReference>
<keyword evidence="7 8" id="KW-0694">RNA-binding</keyword>
<dbReference type="PRINTS" id="PR00302">
    <property type="entry name" value="LUPUSLA"/>
</dbReference>
<dbReference type="InterPro" id="IPR006630">
    <property type="entry name" value="La_HTH"/>
</dbReference>
<dbReference type="GO" id="GO:0003723">
    <property type="term" value="F:RNA binding"/>
    <property type="evidence" value="ECO:0007669"/>
    <property type="project" value="UniProtKB-UniRule"/>
</dbReference>
<dbReference type="CDD" id="cd07323">
    <property type="entry name" value="LAM"/>
    <property type="match status" value="1"/>
</dbReference>
<evidence type="ECO:0000313" key="15">
    <source>
        <dbReference type="Proteomes" id="UP000324800"/>
    </source>
</evidence>
<sequence length="1265" mass="144454">MIPHRRPIGNVNQQFEEQRKLLSDIKRQIEFYFSDENLPLDKYLKNEISKDPEGWVQIEVLLTFPKLAALTVDSEVVSLALEDSKMLQVSDDKTKVKRIGEVQSFEEYDRRSLYANGFPLATQREEIELLFGKFGKIGAVFQLRDIYEDRFNGCARITYARSADAERLLASKDQPDVKQMLVFTPQRTLGQRDPVQIIVQSRKEYYSDENKIQKQQLKDNWTLTDNIPSIIVDRLPQSTDVQKSLEQIFKTYIPRRIDVRGLRTSNARVYAFIRFKTEDEAQKALDGINAANAQIGGIVIRARKYLKSEEMEKLNMKLKSVYIRVDFLPDETTEQEIKGIFQARAPIKKVDIIVAQKQFKRCAVLTFDTADHAERELLQVREKEKLNGRMKIKGTVIRILFCTKFEFQRLMNIEMASRANLTLHPIMGAETPGKLIIDGLHQSTTEETLRNELEDFNPGNITFILRGTRTTRGIAEITLQNFEEAQRAAEEMNMKEIDGLQVRAFADGNAYEIRNNKTRPDQTDSQRPSSKVFHEESQRTVFIWKVPVSATLEEIKDSFSDPKPQRIVRVVDRSTGLFRDFANAIFSSVADREVNLVKMKNEVVIKGRRCRMKRFGDRSEEKNVGGLQGMRTNERNVQQSEKLHIANIPPNITAFALKDAFSKFDGEVQIQIVTDIRTGRSRGFGFATFHTVDQARNALQNLNGKCIAGGSSGLILSFARSSMGTNAKLHVSNIPPNVTEKQLMDIFRNYRVKAVNFLPQRNNKFNSMAGRTSMKTRAAFVILEEERFIDQAVQDINNKPIGGFMLNVKKALSNEEKLQRKSEFWKMIKQKSVNIDDLEKEVNQLQQKVQDMLISAQKSREYVEQKEIDQKIAQAGANATDIYVAGLSSIQTDAKLLELFKPYGAVKAFLIRDQVTKQSKGFGFVTFLQGSDAQRATNAINGRNDGGRRINIKPSNNPPRFNQDPDFEKSKEIARSKEIQARRVQAEFVAATQELQNRKIRIMKRQSQSEQKGKIQEEEDDESESDETNESGQCPICMDDMDSVETCSCSGEGHRLCCTCLKASLESDLNAGVLNISCVADRDCTAEYSMDIIEKVLDEKDLRRLQELQALEAGGGTADEEDKNKKGDVQQVRLNETDSDRKKREDEEFVRVIDIAMTNARIRHCPKCGKGIIKEEGCNRISCHCKANFCYCCEKDITDITYGHFNKSVSQCPLYMGDNMKAEQERQVDRALKAADVFSREHPHFRDGEVKLRSYLDIWAVGYEF</sequence>
<feature type="region of interest" description="Disordered" evidence="10">
    <location>
        <begin position="513"/>
        <end position="534"/>
    </location>
</feature>
<proteinExistence type="predicted"/>
<dbReference type="InterPro" id="IPR047546">
    <property type="entry name" value="Rcat_RBR_RNF216"/>
</dbReference>
<keyword evidence="1" id="KW-0808">Transferase</keyword>
<evidence type="ECO:0000256" key="5">
    <source>
        <dbReference type="ARBA" id="ARBA00022786"/>
    </source>
</evidence>
<evidence type="ECO:0000256" key="2">
    <source>
        <dbReference type="ARBA" id="ARBA00022723"/>
    </source>
</evidence>
<dbReference type="SUPFAM" id="SSF57850">
    <property type="entry name" value="RING/U-box"/>
    <property type="match status" value="2"/>
</dbReference>
<dbReference type="Pfam" id="PF05383">
    <property type="entry name" value="La"/>
    <property type="match status" value="1"/>
</dbReference>
<dbReference type="Gene3D" id="1.10.10.10">
    <property type="entry name" value="Winged helix-like DNA-binding domain superfamily/Winged helix DNA-binding domain"/>
    <property type="match status" value="1"/>
</dbReference>
<evidence type="ECO:0000313" key="14">
    <source>
        <dbReference type="EMBL" id="KAA6399553.1"/>
    </source>
</evidence>
<feature type="domain" description="RRM" evidence="11">
    <location>
        <begin position="727"/>
        <end position="813"/>
    </location>
</feature>
<reference evidence="14 15" key="1">
    <citation type="submission" date="2019-03" db="EMBL/GenBank/DDBJ databases">
        <title>Single cell metagenomics reveals metabolic interactions within the superorganism composed of flagellate Streblomastix strix and complex community of Bacteroidetes bacteria on its surface.</title>
        <authorList>
            <person name="Treitli S.C."/>
            <person name="Kolisko M."/>
            <person name="Husnik F."/>
            <person name="Keeling P."/>
            <person name="Hampl V."/>
        </authorList>
    </citation>
    <scope>NUCLEOTIDE SEQUENCE [LARGE SCALE GENOMIC DNA]</scope>
    <source>
        <strain evidence="14">ST1C</strain>
    </source>
</reference>
<evidence type="ECO:0000259" key="13">
    <source>
        <dbReference type="PROSITE" id="PS51873"/>
    </source>
</evidence>
<dbReference type="InterPro" id="IPR002344">
    <property type="entry name" value="Lupus_La"/>
</dbReference>
<keyword evidence="4" id="KW-0863">Zinc-finger</keyword>
<protein>
    <submittedName>
        <fullName evidence="14">Uncharacterized protein</fullName>
    </submittedName>
</protein>
<dbReference type="InterPro" id="IPR000504">
    <property type="entry name" value="RRM_dom"/>
</dbReference>
<dbReference type="InterPro" id="IPR012677">
    <property type="entry name" value="Nucleotide-bd_a/b_plait_sf"/>
</dbReference>
<dbReference type="Gene3D" id="3.30.40.10">
    <property type="entry name" value="Zinc/RING finger domain, C3HC4 (zinc finger)"/>
    <property type="match status" value="1"/>
</dbReference>
<evidence type="ECO:0000259" key="12">
    <source>
        <dbReference type="PROSITE" id="PS50961"/>
    </source>
</evidence>
<dbReference type="GO" id="GO:0006396">
    <property type="term" value="P:RNA processing"/>
    <property type="evidence" value="ECO:0007669"/>
    <property type="project" value="InterPro"/>
</dbReference>
<feature type="compositionally biased region" description="Basic and acidic residues" evidence="10">
    <location>
        <begin position="514"/>
        <end position="524"/>
    </location>
</feature>
<feature type="domain" description="RING-type" evidence="13">
    <location>
        <begin position="1030"/>
        <end position="1216"/>
    </location>
</feature>
<evidence type="ECO:0000256" key="9">
    <source>
        <dbReference type="SAM" id="Coils"/>
    </source>
</evidence>
<evidence type="ECO:0000256" key="4">
    <source>
        <dbReference type="ARBA" id="ARBA00022771"/>
    </source>
</evidence>
<dbReference type="PROSITE" id="PS50961">
    <property type="entry name" value="HTH_LA"/>
    <property type="match status" value="1"/>
</dbReference>
<gene>
    <name evidence="14" type="ORF">EZS28_004919</name>
</gene>
<evidence type="ECO:0000259" key="11">
    <source>
        <dbReference type="PROSITE" id="PS50102"/>
    </source>
</evidence>
<keyword evidence="6" id="KW-0862">Zinc</keyword>
<accession>A0A5J4WXN0</accession>
<keyword evidence="2" id="KW-0479">Metal-binding</keyword>
<feature type="compositionally biased region" description="Acidic residues" evidence="10">
    <location>
        <begin position="1017"/>
        <end position="1029"/>
    </location>
</feature>
<evidence type="ECO:0000256" key="1">
    <source>
        <dbReference type="ARBA" id="ARBA00022679"/>
    </source>
</evidence>
<dbReference type="Pfam" id="PF00076">
    <property type="entry name" value="RRM_1"/>
    <property type="match status" value="6"/>
</dbReference>
<dbReference type="GO" id="GO:0005634">
    <property type="term" value="C:nucleus"/>
    <property type="evidence" value="ECO:0007669"/>
    <property type="project" value="InterPro"/>
</dbReference>
<dbReference type="PROSITE" id="PS51873">
    <property type="entry name" value="TRIAD"/>
    <property type="match status" value="1"/>
</dbReference>
<dbReference type="CDD" id="cd20353">
    <property type="entry name" value="Rcat_RBR_RNF216"/>
    <property type="match status" value="1"/>
</dbReference>
<name>A0A5J4WXN0_9EUKA</name>
<dbReference type="InterPro" id="IPR036390">
    <property type="entry name" value="WH_DNA-bd_sf"/>
</dbReference>
<dbReference type="PANTHER" id="PTHR48025:SF1">
    <property type="entry name" value="RRM DOMAIN-CONTAINING PROTEIN"/>
    <property type="match status" value="1"/>
</dbReference>
<dbReference type="Proteomes" id="UP000324800">
    <property type="component" value="Unassembled WGS sequence"/>
</dbReference>
<keyword evidence="3" id="KW-0677">Repeat</keyword>
<feature type="domain" description="RRM" evidence="11">
    <location>
        <begin position="880"/>
        <end position="957"/>
    </location>
</feature>
<feature type="coiled-coil region" evidence="9">
    <location>
        <begin position="828"/>
        <end position="855"/>
    </location>
</feature>
<dbReference type="InterPro" id="IPR036388">
    <property type="entry name" value="WH-like_DNA-bd_sf"/>
</dbReference>
<dbReference type="EMBL" id="SNRW01000728">
    <property type="protein sequence ID" value="KAA6399553.1"/>
    <property type="molecule type" value="Genomic_DNA"/>
</dbReference>
<feature type="region of interest" description="Disordered" evidence="10">
    <location>
        <begin position="1001"/>
        <end position="1033"/>
    </location>
</feature>
<feature type="domain" description="RRM" evidence="11">
    <location>
        <begin position="641"/>
        <end position="721"/>
    </location>
</feature>
<dbReference type="SMART" id="SM00360">
    <property type="entry name" value="RRM"/>
    <property type="match status" value="8"/>
</dbReference>
<evidence type="ECO:0000256" key="6">
    <source>
        <dbReference type="ARBA" id="ARBA00022833"/>
    </source>
</evidence>
<feature type="region of interest" description="Disordered" evidence="10">
    <location>
        <begin position="938"/>
        <end position="966"/>
    </location>
</feature>
<dbReference type="InterPro" id="IPR035979">
    <property type="entry name" value="RBD_domain_sf"/>
</dbReference>